<proteinExistence type="predicted"/>
<organism evidence="1 2">
    <name type="scientific">Trifolium pratense</name>
    <name type="common">Red clover</name>
    <dbReference type="NCBI Taxonomy" id="57577"/>
    <lineage>
        <taxon>Eukaryota</taxon>
        <taxon>Viridiplantae</taxon>
        <taxon>Streptophyta</taxon>
        <taxon>Embryophyta</taxon>
        <taxon>Tracheophyta</taxon>
        <taxon>Spermatophyta</taxon>
        <taxon>Magnoliopsida</taxon>
        <taxon>eudicotyledons</taxon>
        <taxon>Gunneridae</taxon>
        <taxon>Pentapetalae</taxon>
        <taxon>rosids</taxon>
        <taxon>fabids</taxon>
        <taxon>Fabales</taxon>
        <taxon>Fabaceae</taxon>
        <taxon>Papilionoideae</taxon>
        <taxon>50 kb inversion clade</taxon>
        <taxon>NPAAA clade</taxon>
        <taxon>Hologalegina</taxon>
        <taxon>IRL clade</taxon>
        <taxon>Trifolieae</taxon>
        <taxon>Trifolium</taxon>
    </lineage>
</organism>
<evidence type="ECO:0000313" key="2">
    <source>
        <dbReference type="Proteomes" id="UP001177021"/>
    </source>
</evidence>
<protein>
    <submittedName>
        <fullName evidence="1">Uncharacterized protein</fullName>
    </submittedName>
</protein>
<comment type="caution">
    <text evidence="1">The sequence shown here is derived from an EMBL/GenBank/DDBJ whole genome shotgun (WGS) entry which is preliminary data.</text>
</comment>
<evidence type="ECO:0000313" key="1">
    <source>
        <dbReference type="EMBL" id="CAJ2675911.1"/>
    </source>
</evidence>
<name>A0ACB0M3L5_TRIPR</name>
<keyword evidence="2" id="KW-1185">Reference proteome</keyword>
<gene>
    <name evidence="1" type="ORF">MILVUS5_LOCUS38793</name>
</gene>
<dbReference type="Proteomes" id="UP001177021">
    <property type="component" value="Unassembled WGS sequence"/>
</dbReference>
<sequence length="126" mass="14399">MDWTVVFGPASNEMNGRERKFKLLAKRSKNFQILPARICADCGSSTRNCPICLRQGIQCTSSYSKHRGNFWDVCCIAHNSRLLHLVGAINGYQNTTSIWLNVDTMWYSCNFFFFNGIHANLFNCGF</sequence>
<accession>A0ACB0M3L5</accession>
<dbReference type="EMBL" id="CASHSV030000823">
    <property type="protein sequence ID" value="CAJ2675911.1"/>
    <property type="molecule type" value="Genomic_DNA"/>
</dbReference>
<reference evidence="1" key="1">
    <citation type="submission" date="2023-10" db="EMBL/GenBank/DDBJ databases">
        <authorList>
            <person name="Rodriguez Cubillos JULIANA M."/>
            <person name="De Vega J."/>
        </authorList>
    </citation>
    <scope>NUCLEOTIDE SEQUENCE</scope>
</reference>